<reference evidence="8" key="1">
    <citation type="journal article" date="2018" name="Gigascience">
        <title>Genome assembly of the Pink Ipe (Handroanthus impetiginosus, Bignoniaceae), a highly valued, ecologically keystone Neotropical timber forest tree.</title>
        <authorList>
            <person name="Silva-Junior O.B."/>
            <person name="Grattapaglia D."/>
            <person name="Novaes E."/>
            <person name="Collevatti R.G."/>
        </authorList>
    </citation>
    <scope>NUCLEOTIDE SEQUENCE [LARGE SCALE GENOMIC DNA]</scope>
    <source>
        <strain evidence="8">cv. UFG-1</strain>
    </source>
</reference>
<evidence type="ECO:0000256" key="4">
    <source>
        <dbReference type="ARBA" id="ARBA00023284"/>
    </source>
</evidence>
<dbReference type="InterPro" id="IPR002109">
    <property type="entry name" value="Glutaredoxin"/>
</dbReference>
<dbReference type="EMBL" id="NKXS01009575">
    <property type="protein sequence ID" value="PIM97499.1"/>
    <property type="molecule type" value="Genomic_DNA"/>
</dbReference>
<comment type="similarity">
    <text evidence="2">Belongs to the glutaredoxin family. CC-type subfamily.</text>
</comment>
<feature type="region of interest" description="Disordered" evidence="5">
    <location>
        <begin position="1"/>
        <end position="27"/>
    </location>
</feature>
<evidence type="ECO:0000313" key="7">
    <source>
        <dbReference type="EMBL" id="PIM97499.1"/>
    </source>
</evidence>
<dbReference type="AlphaFoldDB" id="A0A2G9FXU2"/>
<protein>
    <submittedName>
        <fullName evidence="7">Glutaredoxin</fullName>
    </submittedName>
</protein>
<dbReference type="InterPro" id="IPR011905">
    <property type="entry name" value="GlrX-like_pln_2"/>
</dbReference>
<dbReference type="PROSITE" id="PS51354">
    <property type="entry name" value="GLUTAREDOXIN_2"/>
    <property type="match status" value="1"/>
</dbReference>
<dbReference type="Pfam" id="PF00462">
    <property type="entry name" value="Glutaredoxin"/>
    <property type="match status" value="1"/>
</dbReference>
<evidence type="ECO:0000256" key="3">
    <source>
        <dbReference type="ARBA" id="ARBA00022490"/>
    </source>
</evidence>
<dbReference type="GO" id="GO:0005737">
    <property type="term" value="C:cytoplasm"/>
    <property type="evidence" value="ECO:0007669"/>
    <property type="project" value="UniProtKB-SubCell"/>
</dbReference>
<dbReference type="Gene3D" id="3.40.30.10">
    <property type="entry name" value="Glutaredoxin"/>
    <property type="match status" value="1"/>
</dbReference>
<evidence type="ECO:0000313" key="8">
    <source>
        <dbReference type="Proteomes" id="UP000231279"/>
    </source>
</evidence>
<proteinExistence type="inferred from homology"/>
<dbReference type="STRING" id="429701.A0A2G9FXU2"/>
<evidence type="ECO:0000256" key="2">
    <source>
        <dbReference type="ARBA" id="ARBA00007568"/>
    </source>
</evidence>
<comment type="subcellular location">
    <subcellularLocation>
        <location evidence="1">Cytoplasm</location>
    </subcellularLocation>
</comment>
<sequence length="148" mass="16468">MQNYMPNTPWPRHPPITSTNRNNLKTRRGSGLKTVFNGGISGDLKKMVKDNAVIVFAKKGCCMSHVVKRLLQALGANPAVYEVLLFLLLVQHLLEVYRQLFGEGAVGRLQFPTVFIGGRWFGGLDRVIATHISEELTPLLKQAGALWL</sequence>
<gene>
    <name evidence="7" type="ORF">CDL12_30029</name>
</gene>
<dbReference type="Proteomes" id="UP000231279">
    <property type="component" value="Unassembled WGS sequence"/>
</dbReference>
<keyword evidence="8" id="KW-1185">Reference proteome</keyword>
<accession>A0A2G9FXU2</accession>
<organism evidence="7 8">
    <name type="scientific">Handroanthus impetiginosus</name>
    <dbReference type="NCBI Taxonomy" id="429701"/>
    <lineage>
        <taxon>Eukaryota</taxon>
        <taxon>Viridiplantae</taxon>
        <taxon>Streptophyta</taxon>
        <taxon>Embryophyta</taxon>
        <taxon>Tracheophyta</taxon>
        <taxon>Spermatophyta</taxon>
        <taxon>Magnoliopsida</taxon>
        <taxon>eudicotyledons</taxon>
        <taxon>Gunneridae</taxon>
        <taxon>Pentapetalae</taxon>
        <taxon>asterids</taxon>
        <taxon>lamiids</taxon>
        <taxon>Lamiales</taxon>
        <taxon>Bignoniaceae</taxon>
        <taxon>Crescentiina</taxon>
        <taxon>Tabebuia alliance</taxon>
        <taxon>Handroanthus</taxon>
    </lineage>
</organism>
<evidence type="ECO:0000259" key="6">
    <source>
        <dbReference type="Pfam" id="PF00462"/>
    </source>
</evidence>
<evidence type="ECO:0000256" key="1">
    <source>
        <dbReference type="ARBA" id="ARBA00004496"/>
    </source>
</evidence>
<feature type="domain" description="Glutaredoxin" evidence="6">
    <location>
        <begin position="53"/>
        <end position="119"/>
    </location>
</feature>
<dbReference type="PANTHER" id="PTHR10168">
    <property type="entry name" value="GLUTAREDOXIN"/>
    <property type="match status" value="1"/>
</dbReference>
<keyword evidence="4" id="KW-0676">Redox-active center</keyword>
<keyword evidence="3" id="KW-0963">Cytoplasm</keyword>
<dbReference type="SUPFAM" id="SSF52833">
    <property type="entry name" value="Thioredoxin-like"/>
    <property type="match status" value="1"/>
</dbReference>
<dbReference type="NCBIfam" id="TIGR02189">
    <property type="entry name" value="GlrX-like_plant"/>
    <property type="match status" value="1"/>
</dbReference>
<dbReference type="OrthoDB" id="909363at2759"/>
<name>A0A2G9FXU2_9LAMI</name>
<dbReference type="InterPro" id="IPR036249">
    <property type="entry name" value="Thioredoxin-like_sf"/>
</dbReference>
<evidence type="ECO:0000256" key="5">
    <source>
        <dbReference type="SAM" id="MobiDB-lite"/>
    </source>
</evidence>
<comment type="caution">
    <text evidence="7">The sequence shown here is derived from an EMBL/GenBank/DDBJ whole genome shotgun (WGS) entry which is preliminary data.</text>
</comment>